<dbReference type="EMBL" id="CP027666">
    <property type="protein sequence ID" value="AVO34111.1"/>
    <property type="molecule type" value="Genomic_DNA"/>
</dbReference>
<evidence type="ECO:0000256" key="1">
    <source>
        <dbReference type="SAM" id="Phobius"/>
    </source>
</evidence>
<evidence type="ECO:0000313" key="4">
    <source>
        <dbReference type="Proteomes" id="UP000239709"/>
    </source>
</evidence>
<dbReference type="Pfam" id="PF11127">
    <property type="entry name" value="YgaP-like_TM"/>
    <property type="match status" value="1"/>
</dbReference>
<dbReference type="Gene3D" id="3.40.250.10">
    <property type="entry name" value="Rhodanese-like domain"/>
    <property type="match status" value="1"/>
</dbReference>
<feature type="transmembrane region" description="Helical" evidence="1">
    <location>
        <begin position="143"/>
        <end position="164"/>
    </location>
</feature>
<accession>A0A2S0MEB4</accession>
<dbReference type="Pfam" id="PF00581">
    <property type="entry name" value="Rhodanese"/>
    <property type="match status" value="1"/>
</dbReference>
<dbReference type="PANTHER" id="PTHR44086">
    <property type="entry name" value="THIOSULFATE SULFURTRANSFERASE RDL2, MITOCHONDRIAL-RELATED"/>
    <property type="match status" value="1"/>
</dbReference>
<keyword evidence="4" id="KW-1185">Reference proteome</keyword>
<keyword evidence="1" id="KW-0812">Transmembrane</keyword>
<organism evidence="3 4">
    <name type="scientific">Ottowia oryzae</name>
    <dbReference type="NCBI Taxonomy" id="2109914"/>
    <lineage>
        <taxon>Bacteria</taxon>
        <taxon>Pseudomonadati</taxon>
        <taxon>Pseudomonadota</taxon>
        <taxon>Betaproteobacteria</taxon>
        <taxon>Burkholderiales</taxon>
        <taxon>Comamonadaceae</taxon>
        <taxon>Ottowia</taxon>
    </lineage>
</organism>
<dbReference type="OrthoDB" id="1445766at2"/>
<dbReference type="GO" id="GO:0004792">
    <property type="term" value="F:thiosulfate-cyanide sulfurtransferase activity"/>
    <property type="evidence" value="ECO:0007669"/>
    <property type="project" value="TreeGrafter"/>
</dbReference>
<feature type="domain" description="Rhodanese" evidence="2">
    <location>
        <begin position="15"/>
        <end position="103"/>
    </location>
</feature>
<name>A0A2S0MEB4_9BURK</name>
<dbReference type="InterPro" id="IPR036873">
    <property type="entry name" value="Rhodanese-like_dom_sf"/>
</dbReference>
<dbReference type="PANTHER" id="PTHR44086:SF10">
    <property type="entry name" value="THIOSULFATE SULFURTRANSFERASE_RHODANESE-LIKE DOMAIN-CONTAINING PROTEIN 3"/>
    <property type="match status" value="1"/>
</dbReference>
<evidence type="ECO:0000313" key="3">
    <source>
        <dbReference type="EMBL" id="AVO34111.1"/>
    </source>
</evidence>
<dbReference type="PROSITE" id="PS50206">
    <property type="entry name" value="RHODANESE_3"/>
    <property type="match status" value="1"/>
</dbReference>
<evidence type="ECO:0000259" key="2">
    <source>
        <dbReference type="PROSITE" id="PS50206"/>
    </source>
</evidence>
<keyword evidence="1" id="KW-0472">Membrane</keyword>
<gene>
    <name evidence="3" type="ORF">C6570_07540</name>
</gene>
<dbReference type="Proteomes" id="UP000239709">
    <property type="component" value="Chromosome"/>
</dbReference>
<keyword evidence="1" id="KW-1133">Transmembrane helix</keyword>
<reference evidence="3 4" key="1">
    <citation type="submission" date="2018-03" db="EMBL/GenBank/DDBJ databases">
        <title>Genome sequencing of Ottowia sp.</title>
        <authorList>
            <person name="Kim S.-J."/>
            <person name="Heo J."/>
            <person name="Kwon S.-W."/>
        </authorList>
    </citation>
    <scope>NUCLEOTIDE SEQUENCE [LARGE SCALE GENOMIC DNA]</scope>
    <source>
        <strain evidence="3 4">KADR8-3</strain>
    </source>
</reference>
<dbReference type="SUPFAM" id="SSF52821">
    <property type="entry name" value="Rhodanese/Cell cycle control phosphatase"/>
    <property type="match status" value="1"/>
</dbReference>
<dbReference type="InterPro" id="IPR001763">
    <property type="entry name" value="Rhodanese-like_dom"/>
</dbReference>
<dbReference type="AlphaFoldDB" id="A0A2S0MEB4"/>
<sequence>MTLRTISPQAAQALLAQGAVLVDIRAADERARMRIELAKHMPLPSLQSGATRLEGNHPVIFHCRSGVRTQMNAAALARCTDCEAYALEGGLDAWASAGLPVVKDAHAPIELQRQVQLAAGALVFTGTVLGTTVSPWFYVLPGFVGAGLMFAGATGFCGMARVLARAPWNRAPLS</sequence>
<protein>
    <recommendedName>
        <fullName evidence="2">Rhodanese domain-containing protein</fullName>
    </recommendedName>
</protein>
<dbReference type="KEGG" id="otk:C6570_07540"/>
<dbReference type="Gene3D" id="6.10.140.1340">
    <property type="match status" value="1"/>
</dbReference>
<proteinExistence type="predicted"/>
<feature type="transmembrane region" description="Helical" evidence="1">
    <location>
        <begin position="117"/>
        <end position="137"/>
    </location>
</feature>
<dbReference type="InterPro" id="IPR021309">
    <property type="entry name" value="YgaP-like_TM"/>
</dbReference>
<dbReference type="RefSeq" id="WP_106702666.1">
    <property type="nucleotide sequence ID" value="NZ_CP027666.1"/>
</dbReference>
<dbReference type="SMART" id="SM00450">
    <property type="entry name" value="RHOD"/>
    <property type="match status" value="1"/>
</dbReference>